<comment type="caution">
    <text evidence="1">The sequence shown here is derived from an EMBL/GenBank/DDBJ whole genome shotgun (WGS) entry which is preliminary data.</text>
</comment>
<reference evidence="1" key="1">
    <citation type="submission" date="2018-11" db="EMBL/GenBank/DDBJ databases">
        <authorList>
            <person name="Alioto T."/>
            <person name="Alioto T."/>
        </authorList>
    </citation>
    <scope>NUCLEOTIDE SEQUENCE</scope>
</reference>
<gene>
    <name evidence="1" type="ORF">MGAL_10B087503</name>
</gene>
<proteinExistence type="predicted"/>
<dbReference type="Proteomes" id="UP000596742">
    <property type="component" value="Unassembled WGS sequence"/>
</dbReference>
<keyword evidence="2" id="KW-1185">Reference proteome</keyword>
<evidence type="ECO:0008006" key="3">
    <source>
        <dbReference type="Google" id="ProtNLM"/>
    </source>
</evidence>
<protein>
    <recommendedName>
        <fullName evidence="3">C2H2-type domain-containing protein</fullName>
    </recommendedName>
</protein>
<accession>A0A8B6EE14</accession>
<organism evidence="1 2">
    <name type="scientific">Mytilus galloprovincialis</name>
    <name type="common">Mediterranean mussel</name>
    <dbReference type="NCBI Taxonomy" id="29158"/>
    <lineage>
        <taxon>Eukaryota</taxon>
        <taxon>Metazoa</taxon>
        <taxon>Spiralia</taxon>
        <taxon>Lophotrochozoa</taxon>
        <taxon>Mollusca</taxon>
        <taxon>Bivalvia</taxon>
        <taxon>Autobranchia</taxon>
        <taxon>Pteriomorphia</taxon>
        <taxon>Mytilida</taxon>
        <taxon>Mytiloidea</taxon>
        <taxon>Mytilidae</taxon>
        <taxon>Mytilinae</taxon>
        <taxon>Mytilus</taxon>
    </lineage>
</organism>
<sequence>MKKKKRTRKKGMFAPTNTVTFTKWLPDNFPVEGVMCGCGRHFKTPTSLLDHLRRKSATARKSLKLLKKNV</sequence>
<dbReference type="EMBL" id="UYJE01004898">
    <property type="protein sequence ID" value="VDI32341.1"/>
    <property type="molecule type" value="Genomic_DNA"/>
</dbReference>
<evidence type="ECO:0000313" key="2">
    <source>
        <dbReference type="Proteomes" id="UP000596742"/>
    </source>
</evidence>
<dbReference type="AlphaFoldDB" id="A0A8B6EE14"/>
<name>A0A8B6EE14_MYTGA</name>
<evidence type="ECO:0000313" key="1">
    <source>
        <dbReference type="EMBL" id="VDI32341.1"/>
    </source>
</evidence>